<dbReference type="InterPro" id="IPR013604">
    <property type="entry name" value="7TM_chemorcpt"/>
</dbReference>
<accession>A0A6A4WKV6</accession>
<keyword evidence="2" id="KW-1003">Cell membrane</keyword>
<comment type="caution">
    <text evidence="6">The sequence shown here is derived from an EMBL/GenBank/DDBJ whole genome shotgun (WGS) entry which is preliminary data.</text>
</comment>
<dbReference type="Pfam" id="PF08395">
    <property type="entry name" value="7tm_7"/>
    <property type="match status" value="1"/>
</dbReference>
<gene>
    <name evidence="6" type="ORF">FJT64_002781</name>
</gene>
<dbReference type="Proteomes" id="UP000440578">
    <property type="component" value="Unassembled WGS sequence"/>
</dbReference>
<evidence type="ECO:0000256" key="5">
    <source>
        <dbReference type="ARBA" id="ARBA00023136"/>
    </source>
</evidence>
<dbReference type="AlphaFoldDB" id="A0A6A4WKV6"/>
<comment type="subcellular location">
    <subcellularLocation>
        <location evidence="1">Cell membrane</location>
        <topology evidence="1">Multi-pass membrane protein</topology>
    </subcellularLocation>
</comment>
<keyword evidence="7" id="KW-1185">Reference proteome</keyword>
<sequence length="399" mass="42304">MPVAPEPVTRGVLSRWPAPWRLAALLAGVLPVSGALRGQPPYRHRYCSAPFLIGLLTGLLIINQNGTWLAPGAIRLYGISSLALAVLFKLVINVPTMASVLLLVAHGSRLPGLLDRTDRLMVSSETADGGRASRLLLAALMAARGALAVWDLLSADDVLAPTLNQLPQLWSSIMSPVITWRTQTLLALDIHLLTQLSAAFDSISEGLERLLAPQPQQPPPDRQLAPVEVTSLHTAAVGEQPKGKPTPPSSSVSESLSALRERYIQAADATAAVSAMYALPTLCELLHFVTLLISALVVQVTPSPPALVYRCVWTTALVALLSHHGQRLQEAASRPARLLLRAAPAADAATEAQVGRLVALVRELQPAFSAGGVGSINGRLLVSVSAGFVTYLVVLLQMT</sequence>
<evidence type="ECO:0000313" key="7">
    <source>
        <dbReference type="Proteomes" id="UP000440578"/>
    </source>
</evidence>
<evidence type="ECO:0000256" key="1">
    <source>
        <dbReference type="ARBA" id="ARBA00004651"/>
    </source>
</evidence>
<evidence type="ECO:0000313" key="6">
    <source>
        <dbReference type="EMBL" id="KAF0304300.1"/>
    </source>
</evidence>
<keyword evidence="4" id="KW-1133">Transmembrane helix</keyword>
<dbReference type="GO" id="GO:0050909">
    <property type="term" value="P:sensory perception of taste"/>
    <property type="evidence" value="ECO:0007669"/>
    <property type="project" value="InterPro"/>
</dbReference>
<evidence type="ECO:0000256" key="2">
    <source>
        <dbReference type="ARBA" id="ARBA00022475"/>
    </source>
</evidence>
<protein>
    <submittedName>
        <fullName evidence="6">Uncharacterized protein</fullName>
    </submittedName>
</protein>
<reference evidence="6 7" key="1">
    <citation type="submission" date="2019-07" db="EMBL/GenBank/DDBJ databases">
        <title>Draft genome assembly of a fouling barnacle, Amphibalanus amphitrite (Darwin, 1854): The first reference genome for Thecostraca.</title>
        <authorList>
            <person name="Kim W."/>
        </authorList>
    </citation>
    <scope>NUCLEOTIDE SEQUENCE [LARGE SCALE GENOMIC DNA]</scope>
    <source>
        <strain evidence="6">SNU_AA5</strain>
        <tissue evidence="6">Soma without cirri and trophi</tissue>
    </source>
</reference>
<organism evidence="6 7">
    <name type="scientific">Amphibalanus amphitrite</name>
    <name type="common">Striped barnacle</name>
    <name type="synonym">Balanus amphitrite</name>
    <dbReference type="NCBI Taxonomy" id="1232801"/>
    <lineage>
        <taxon>Eukaryota</taxon>
        <taxon>Metazoa</taxon>
        <taxon>Ecdysozoa</taxon>
        <taxon>Arthropoda</taxon>
        <taxon>Crustacea</taxon>
        <taxon>Multicrustacea</taxon>
        <taxon>Cirripedia</taxon>
        <taxon>Thoracica</taxon>
        <taxon>Thoracicalcarea</taxon>
        <taxon>Balanomorpha</taxon>
        <taxon>Balanoidea</taxon>
        <taxon>Balanidae</taxon>
        <taxon>Amphibalaninae</taxon>
        <taxon>Amphibalanus</taxon>
    </lineage>
</organism>
<keyword evidence="3" id="KW-0812">Transmembrane</keyword>
<proteinExistence type="predicted"/>
<evidence type="ECO:0000256" key="3">
    <source>
        <dbReference type="ARBA" id="ARBA00022692"/>
    </source>
</evidence>
<evidence type="ECO:0000256" key="4">
    <source>
        <dbReference type="ARBA" id="ARBA00022989"/>
    </source>
</evidence>
<name>A0A6A4WKV6_AMPAM</name>
<keyword evidence="5" id="KW-0472">Membrane</keyword>
<dbReference type="GO" id="GO:0005886">
    <property type="term" value="C:plasma membrane"/>
    <property type="evidence" value="ECO:0007669"/>
    <property type="project" value="UniProtKB-SubCell"/>
</dbReference>
<dbReference type="EMBL" id="VIIS01000858">
    <property type="protein sequence ID" value="KAF0304300.1"/>
    <property type="molecule type" value="Genomic_DNA"/>
</dbReference>